<dbReference type="InterPro" id="IPR037401">
    <property type="entry name" value="SnoaL-like"/>
</dbReference>
<evidence type="ECO:0000313" key="3">
    <source>
        <dbReference type="Proteomes" id="UP000245489"/>
    </source>
</evidence>
<name>A0A316DYM4_9BACT</name>
<keyword evidence="3" id="KW-1185">Reference proteome</keyword>
<dbReference type="RefSeq" id="WP_211321229.1">
    <property type="nucleotide sequence ID" value="NZ_QGGO01000023.1"/>
</dbReference>
<dbReference type="SUPFAM" id="SSF54427">
    <property type="entry name" value="NTF2-like"/>
    <property type="match status" value="1"/>
</dbReference>
<dbReference type="Gene3D" id="3.10.450.50">
    <property type="match status" value="1"/>
</dbReference>
<evidence type="ECO:0000259" key="1">
    <source>
        <dbReference type="Pfam" id="PF12680"/>
    </source>
</evidence>
<dbReference type="Pfam" id="PF12680">
    <property type="entry name" value="SnoaL_2"/>
    <property type="match status" value="1"/>
</dbReference>
<dbReference type="AlphaFoldDB" id="A0A316DYM4"/>
<proteinExistence type="predicted"/>
<dbReference type="Proteomes" id="UP000245489">
    <property type="component" value="Unassembled WGS sequence"/>
</dbReference>
<reference evidence="2 3" key="1">
    <citation type="submission" date="2018-05" db="EMBL/GenBank/DDBJ databases">
        <title>Genomic Encyclopedia of Archaeal and Bacterial Type Strains, Phase II (KMG-II): from individual species to whole genera.</title>
        <authorList>
            <person name="Goeker M."/>
        </authorList>
    </citation>
    <scope>NUCLEOTIDE SEQUENCE [LARGE SCALE GENOMIC DNA]</scope>
    <source>
        <strain evidence="2 3">DSM 22214</strain>
    </source>
</reference>
<feature type="domain" description="SnoaL-like" evidence="1">
    <location>
        <begin position="54"/>
        <end position="149"/>
    </location>
</feature>
<accession>A0A316DYM4</accession>
<protein>
    <submittedName>
        <fullName evidence="2">Putative SnoaL-like aldol condensation-catalyzing enzyme</fullName>
    </submittedName>
</protein>
<sequence>MNNYLKIGSIFLLLISSAFQVVESDKATKKAKYLSEKPNKNKKMTEHNRKIMEDFADIFYRQKDVEKAFKEYVAENYIQHNPNILDGREAAISALKPKFSSPDAIFDIKRIIVDGDMAVIHLHGRMNKNQLGGAVADIYRLSDGKIVEHWDVLQPIPEKAVNPHPMF</sequence>
<comment type="caution">
    <text evidence="2">The sequence shown here is derived from an EMBL/GenBank/DDBJ whole genome shotgun (WGS) entry which is preliminary data.</text>
</comment>
<gene>
    <name evidence="2" type="ORF">LV89_03649</name>
</gene>
<dbReference type="EMBL" id="QGGO01000023">
    <property type="protein sequence ID" value="PWK21623.1"/>
    <property type="molecule type" value="Genomic_DNA"/>
</dbReference>
<evidence type="ECO:0000313" key="2">
    <source>
        <dbReference type="EMBL" id="PWK21623.1"/>
    </source>
</evidence>
<organism evidence="2 3">
    <name type="scientific">Arcicella aurantiaca</name>
    <dbReference type="NCBI Taxonomy" id="591202"/>
    <lineage>
        <taxon>Bacteria</taxon>
        <taxon>Pseudomonadati</taxon>
        <taxon>Bacteroidota</taxon>
        <taxon>Cytophagia</taxon>
        <taxon>Cytophagales</taxon>
        <taxon>Flectobacillaceae</taxon>
        <taxon>Arcicella</taxon>
    </lineage>
</organism>
<dbReference type="InterPro" id="IPR032710">
    <property type="entry name" value="NTF2-like_dom_sf"/>
</dbReference>